<dbReference type="Gene3D" id="1.10.8.270">
    <property type="entry name" value="putative rabgap domain of human tbc1 domain family member 14 like domains"/>
    <property type="match status" value="1"/>
</dbReference>
<evidence type="ECO:0000313" key="5">
    <source>
        <dbReference type="Proteomes" id="UP000594260"/>
    </source>
</evidence>
<dbReference type="EnsemblMetazoa" id="XM_022802742">
    <property type="protein sequence ID" value="XP_022658477"/>
    <property type="gene ID" value="LOC111249190"/>
</dbReference>
<dbReference type="RefSeq" id="XP_022658476.1">
    <property type="nucleotide sequence ID" value="XM_022802741.1"/>
</dbReference>
<evidence type="ECO:0000313" key="4">
    <source>
        <dbReference type="EnsemblMetazoa" id="XP_022658472"/>
    </source>
</evidence>
<dbReference type="GeneID" id="111249190"/>
<feature type="compositionally biased region" description="Polar residues" evidence="2">
    <location>
        <begin position="414"/>
        <end position="429"/>
    </location>
</feature>
<feature type="region of interest" description="Disordered" evidence="2">
    <location>
        <begin position="414"/>
        <end position="437"/>
    </location>
</feature>
<accession>A0A7M7K6M0</accession>
<keyword evidence="1" id="KW-0343">GTPase activation</keyword>
<dbReference type="PROSITE" id="PS50086">
    <property type="entry name" value="TBC_RABGAP"/>
    <property type="match status" value="1"/>
</dbReference>
<feature type="region of interest" description="Disordered" evidence="2">
    <location>
        <begin position="521"/>
        <end position="547"/>
    </location>
</feature>
<dbReference type="OrthoDB" id="10264062at2759"/>
<dbReference type="FunFam" id="1.10.472.80:FF:000020">
    <property type="entry name" value="TBC1 domain family, member 16"/>
    <property type="match status" value="1"/>
</dbReference>
<feature type="compositionally biased region" description="Polar residues" evidence="2">
    <location>
        <begin position="477"/>
        <end position="502"/>
    </location>
</feature>
<dbReference type="AlphaFoldDB" id="A0A7M7K6M0"/>
<feature type="region of interest" description="Disordered" evidence="2">
    <location>
        <begin position="18"/>
        <end position="53"/>
    </location>
</feature>
<dbReference type="RefSeq" id="XP_022658473.1">
    <property type="nucleotide sequence ID" value="XM_022802738.1"/>
</dbReference>
<dbReference type="OMA" id="NRECTCG"/>
<dbReference type="Gene3D" id="1.10.472.80">
    <property type="entry name" value="Ypt/Rab-GAP domain of gyp1p, domain 3"/>
    <property type="match status" value="1"/>
</dbReference>
<dbReference type="CTD" id="125058"/>
<feature type="compositionally biased region" description="Polar residues" evidence="2">
    <location>
        <begin position="202"/>
        <end position="222"/>
    </location>
</feature>
<dbReference type="EnsemblMetazoa" id="XM_022802738">
    <property type="protein sequence ID" value="XP_022658473"/>
    <property type="gene ID" value="LOC111249190"/>
</dbReference>
<sequence>MALHQLVRRASDILRLPGRLRDGSNFDGDGLSDGCQNSKRPRRRQSAPSYTARSPDHLRKIAYALDGDVIYCKNNVCVHPPAQHQDPTVVGATMANSQHQHSSDSSNAMQIAVTHRPGYLTIKAQNDPILGCSLLLTWIPNISLQRNPRHLENRGSTHSLYGNVSYQATTGGTIHNSGEPPLARGITSISSNLEVNAIATSMSPNNSQCSDRENVQCSSSLTSERRRPSDDFELNRRIVQGWRNRSDGDSDDTDSSVSSDDLATTSCEHAAPVGAGNYHSAMCMTEDAEDRVFSNATTCSDIAHDFAQCTPEAVAASAVPTASGDSADTEGATTATSATANEQINPTEVTASDSGIGPEEVTAALESMILGLKALEDDVWPTYPADTSAEPDAGDIRKGAITPGIYMIDSSEKQTITHADRPNNQTTETEAIPSRADAVSNMQAAPLPDTKGTLKSNMKLLSRSPSTSSLSASTISNKGNATSTSLRSTPVESSESSPQTIRNKYIIEDNTPEDLVSRHNLAFPEPPASATSSRCVTPSCHSGSGSPTNSVFSIDLSQMKSLKLLFSNVDSTCGQLVIASRESQYKIFHFHHGGLDKLAEVFKDFDFLMKSRTQRIKEYIASGNVGLGSGNSSEQSNDSPSLGRAATSGAVLSQMFVLSKPRLSPEECHPEEDSTPLCDFDFWFCHENEDGVFENECEIRKAVFFRGVEPGVRRHVWPFLLFVYSFESTQKERDRIRTDNYIHYQDIKRRRQLMTQEQRDKFYRDYECTVEKDVVRTDRSNPFYAGEDNVNVSKMKEILLNYAVHNPQIGYAQGMSDLLAPILFEIRDEAETFWCFAGLMQRTSFVSCPTDTDMDNNLNYLRELLKLFCPSFYRHLSQHLDALELLFVHRWVLLCFKREFLPAQSLLIWEACWSQWLTAHFHLFVCVAIISVYGQDAVTQNMSLDEMLLHFSSLAMHMDARTVLRKARGLVYQFRSRRRLPCSLVALLTTSSTFDATWDSHALPSVLCVCADFGDTGICTNRAHLDTLHNF</sequence>
<dbReference type="EnsemblMetazoa" id="XM_022802740">
    <property type="protein sequence ID" value="XP_022658475"/>
    <property type="gene ID" value="LOC111249190"/>
</dbReference>
<dbReference type="InterPro" id="IPR000195">
    <property type="entry name" value="Rab-GAP-TBC_dom"/>
</dbReference>
<dbReference type="RefSeq" id="XP_022658472.1">
    <property type="nucleotide sequence ID" value="XM_022802737.1"/>
</dbReference>
<dbReference type="InterPro" id="IPR035969">
    <property type="entry name" value="Rab-GAP_TBC_sf"/>
</dbReference>
<dbReference type="EnsemblMetazoa" id="XM_022802741">
    <property type="protein sequence ID" value="XP_022658476"/>
    <property type="gene ID" value="LOC111249190"/>
</dbReference>
<dbReference type="FunCoup" id="A0A7M7K6M0">
    <property type="interactions" value="69"/>
</dbReference>
<evidence type="ECO:0000259" key="3">
    <source>
        <dbReference type="PROSITE" id="PS50086"/>
    </source>
</evidence>
<dbReference type="PANTHER" id="PTHR22957:SF547">
    <property type="entry name" value="TBC1 DOMAIN FAMILY MEMBER 16"/>
    <property type="match status" value="1"/>
</dbReference>
<dbReference type="RefSeq" id="XP_022658474.1">
    <property type="nucleotide sequence ID" value="XM_022802739.1"/>
</dbReference>
<feature type="compositionally biased region" description="Low complexity" evidence="2">
    <location>
        <begin position="461"/>
        <end position="476"/>
    </location>
</feature>
<proteinExistence type="predicted"/>
<dbReference type="PANTHER" id="PTHR22957">
    <property type="entry name" value="TBC1 DOMAIN FAMILY MEMBER GTPASE-ACTIVATING PROTEIN"/>
    <property type="match status" value="1"/>
</dbReference>
<dbReference type="GO" id="GO:0005096">
    <property type="term" value="F:GTPase activator activity"/>
    <property type="evidence" value="ECO:0007669"/>
    <property type="project" value="UniProtKB-KW"/>
</dbReference>
<dbReference type="Proteomes" id="UP000594260">
    <property type="component" value="Unplaced"/>
</dbReference>
<evidence type="ECO:0000256" key="2">
    <source>
        <dbReference type="SAM" id="MobiDB-lite"/>
    </source>
</evidence>
<evidence type="ECO:0000256" key="1">
    <source>
        <dbReference type="ARBA" id="ARBA00022468"/>
    </source>
</evidence>
<protein>
    <recommendedName>
        <fullName evidence="3">Rab-GAP TBC domain-containing protein</fullName>
    </recommendedName>
</protein>
<dbReference type="EnsemblMetazoa" id="XM_022802737">
    <property type="protein sequence ID" value="XP_022658472"/>
    <property type="gene ID" value="LOC111249190"/>
</dbReference>
<organism evidence="4 5">
    <name type="scientific">Varroa destructor</name>
    <name type="common">Honeybee mite</name>
    <dbReference type="NCBI Taxonomy" id="109461"/>
    <lineage>
        <taxon>Eukaryota</taxon>
        <taxon>Metazoa</taxon>
        <taxon>Ecdysozoa</taxon>
        <taxon>Arthropoda</taxon>
        <taxon>Chelicerata</taxon>
        <taxon>Arachnida</taxon>
        <taxon>Acari</taxon>
        <taxon>Parasitiformes</taxon>
        <taxon>Mesostigmata</taxon>
        <taxon>Gamasina</taxon>
        <taxon>Dermanyssoidea</taxon>
        <taxon>Varroidae</taxon>
        <taxon>Varroa</taxon>
    </lineage>
</organism>
<feature type="region of interest" description="Disordered" evidence="2">
    <location>
        <begin position="322"/>
        <end position="357"/>
    </location>
</feature>
<feature type="compositionally biased region" description="Polar residues" evidence="2">
    <location>
        <begin position="529"/>
        <end position="547"/>
    </location>
</feature>
<feature type="compositionally biased region" description="Polar residues" evidence="2">
    <location>
        <begin position="341"/>
        <end position="353"/>
    </location>
</feature>
<dbReference type="SUPFAM" id="SSF47923">
    <property type="entry name" value="Ypt/Rab-GAP domain of gyp1p"/>
    <property type="match status" value="2"/>
</dbReference>
<name>A0A7M7K6M0_VARDE</name>
<feature type="region of interest" description="Disordered" evidence="2">
    <location>
        <begin position="202"/>
        <end position="263"/>
    </location>
</feature>
<dbReference type="Pfam" id="PF00566">
    <property type="entry name" value="RabGAP-TBC"/>
    <property type="match status" value="1"/>
</dbReference>
<dbReference type="InParanoid" id="A0A7M7K6M0"/>
<dbReference type="RefSeq" id="XP_022658475.1">
    <property type="nucleotide sequence ID" value="XM_022802740.1"/>
</dbReference>
<reference evidence="4" key="1">
    <citation type="submission" date="2021-01" db="UniProtKB">
        <authorList>
            <consortium name="EnsemblMetazoa"/>
        </authorList>
    </citation>
    <scope>IDENTIFICATION</scope>
</reference>
<feature type="compositionally biased region" description="Low complexity" evidence="2">
    <location>
        <begin position="324"/>
        <end position="340"/>
    </location>
</feature>
<dbReference type="FunFam" id="1.10.8.270:FF:000017">
    <property type="entry name" value="TBC1 domain family member 16"/>
    <property type="match status" value="1"/>
</dbReference>
<feature type="domain" description="Rab-GAP TBC" evidence="3">
    <location>
        <begin position="707"/>
        <end position="916"/>
    </location>
</feature>
<feature type="compositionally biased region" description="Basic and acidic residues" evidence="2">
    <location>
        <begin position="223"/>
        <end position="236"/>
    </location>
</feature>
<dbReference type="EnsemblMetazoa" id="XM_022802739">
    <property type="protein sequence ID" value="XP_022658474"/>
    <property type="gene ID" value="LOC111249190"/>
</dbReference>
<feature type="region of interest" description="Disordered" evidence="2">
    <location>
        <begin position="461"/>
        <end position="504"/>
    </location>
</feature>
<dbReference type="KEGG" id="vde:111249190"/>
<dbReference type="RefSeq" id="XP_022658477.1">
    <property type="nucleotide sequence ID" value="XM_022802742.1"/>
</dbReference>
<keyword evidence="5" id="KW-1185">Reference proteome</keyword>
<dbReference type="GO" id="GO:0005769">
    <property type="term" value="C:early endosome"/>
    <property type="evidence" value="ECO:0007669"/>
    <property type="project" value="TreeGrafter"/>
</dbReference>
<dbReference type="SMART" id="SM00164">
    <property type="entry name" value="TBC"/>
    <property type="match status" value="1"/>
</dbReference>